<dbReference type="CDD" id="cd01672">
    <property type="entry name" value="TMPK"/>
    <property type="match status" value="1"/>
</dbReference>
<evidence type="ECO:0000256" key="5">
    <source>
        <dbReference type="ARBA" id="ARBA00022727"/>
    </source>
</evidence>
<feature type="compositionally biased region" description="Basic and acidic residues" evidence="12">
    <location>
        <begin position="1083"/>
        <end position="1102"/>
    </location>
</feature>
<evidence type="ECO:0000256" key="10">
    <source>
        <dbReference type="ARBA" id="ARBA00057735"/>
    </source>
</evidence>
<dbReference type="AlphaFoldDB" id="A0A6M4WT89"/>
<feature type="transmembrane region" description="Helical" evidence="13">
    <location>
        <begin position="78"/>
        <end position="106"/>
    </location>
</feature>
<keyword evidence="13" id="KW-1133">Transmembrane helix</keyword>
<dbReference type="HAMAP" id="MF_00165">
    <property type="entry name" value="Thymidylate_kinase"/>
    <property type="match status" value="1"/>
</dbReference>
<dbReference type="EC" id="2.7.4.9" evidence="2 11"/>
<evidence type="ECO:0000256" key="6">
    <source>
        <dbReference type="ARBA" id="ARBA00022741"/>
    </source>
</evidence>
<comment type="function">
    <text evidence="10 11">Phosphorylation of dTMP to form dTDP in both de novo and salvage pathways of dTTP synthesis.</text>
</comment>
<feature type="binding site" evidence="11">
    <location>
        <begin position="516"/>
        <end position="523"/>
    </location>
    <ligand>
        <name>ATP</name>
        <dbReference type="ChEBI" id="CHEBI:30616"/>
    </ligand>
</feature>
<dbReference type="Gene3D" id="1.20.1250.20">
    <property type="entry name" value="MFS general substrate transporter like domains"/>
    <property type="match status" value="1"/>
</dbReference>
<dbReference type="InterPro" id="IPR036259">
    <property type="entry name" value="MFS_trans_sf"/>
</dbReference>
<dbReference type="Pfam" id="PF02223">
    <property type="entry name" value="Thymidylate_kin"/>
    <property type="match status" value="1"/>
</dbReference>
<dbReference type="InterPro" id="IPR039430">
    <property type="entry name" value="Thymidylate_kin-like_dom"/>
</dbReference>
<dbReference type="SUPFAM" id="SSF52540">
    <property type="entry name" value="P-loop containing nucleoside triphosphate hydrolases"/>
    <property type="match status" value="1"/>
</dbReference>
<evidence type="ECO:0000256" key="1">
    <source>
        <dbReference type="ARBA" id="ARBA00009776"/>
    </source>
</evidence>
<keyword evidence="5 11" id="KW-0545">Nucleotide biosynthesis</keyword>
<sequence>MTRAEQPTAHHPAPDDALVADSRERAVRALLREPQLKRLWSAQLVSGVGDALALLVFVLLVLQAAIVEGSFGGGYRGVAFAVATVFAVRILATLLFGAVLLGPLTSLTSPDGPLDRRWTMVGADGVRAALLIVAPLWIDWTPDDAPALLLVTVFVTGVAERFWTVARESASPALLPAPPLEGATVRPLPDHMDALRRLSLRTGFVTIPLGAATLVVAALFNNLLGAGIDWFGQHQAALASYVAGGLFAGSLSIVTFLELPAVRTPRARSPLEGLRRPRTATGVDAGRTGAIPLLVLACAAVAGAVTAAVAVAVLHAKDLGGGPVMYGLFVLALTGGVVIGVRTAPKVLASLSRRRLLALAIAFTGVALLAAGLVPDVTSVLLILALAGVGAGVAANTGHALLDQETEEHRRARTTEHLHAVVRVVVALGAVIAPLVAALIGPHRLENGKFVFAHGGAAFTLMLVGALLLPVAALVLAKIDDRSGVPLRQDLRDALLGGDDPVQTSVGTGFFIALEGGDGAGKSTQAEALAEWIRAKGHEVVLTREPGATPVGKRLRSILLDVSSAGLSHRAEALLYAADRAEHVDTVVRPALERGAVVITDRYIDSSVAYQGAGRDLSPTEIARISRWATNGLVPHLTVLLDVSPEAARERFTEAPDRLESEPAEFHTRVRSGFLTLAAADPGRYLVVDAAQEPEAVTTVVRHRLDQLLPLSEAEIKAQEEARRKAEEEARRKAEEEAARKAEEERLERERQEQLAKLRAEEEERKRRELEEAQRREAERQAEEARLRAEEARRRAEEERVRLLAEEKARAEEEARRKAEEERRRRQAEEEARLRAEADARRLEKQRKAEEALLRAEQARRAAEQAAAAAQVGPKPARPTTTAASAAPAAPAVPPEAVTVPTPVVTPTNASGGPMDETAVLPPVRMDKEPAQPSRPSGNASGSGKPSGSGGGADAEVTAELPQPSIPPGSADETAVLPPVRGESSEDETAVLPPVREESPADETAVLPPVRDRNPSDRVPPGYFRDERGERGERDEARPDGADDRTRELPQVDEEGAPRQRPRSDWAEETPLDDLPTLADELLGPRRDEDGNDEGRGRGRRR</sequence>
<evidence type="ECO:0000259" key="14">
    <source>
        <dbReference type="Pfam" id="PF02223"/>
    </source>
</evidence>
<dbReference type="CDD" id="cd06173">
    <property type="entry name" value="MFS_MefA_like"/>
    <property type="match status" value="1"/>
</dbReference>
<keyword evidence="13" id="KW-0472">Membrane</keyword>
<dbReference type="InterPro" id="IPR011701">
    <property type="entry name" value="MFS"/>
</dbReference>
<dbReference type="GO" id="GO:0004798">
    <property type="term" value="F:dTMP kinase activity"/>
    <property type="evidence" value="ECO:0007669"/>
    <property type="project" value="UniProtKB-UniRule"/>
</dbReference>
<dbReference type="SUPFAM" id="SSF103473">
    <property type="entry name" value="MFS general substrate transporter"/>
    <property type="match status" value="1"/>
</dbReference>
<feature type="transmembrane region" description="Helical" evidence="13">
    <location>
        <begin position="293"/>
        <end position="314"/>
    </location>
</feature>
<evidence type="ECO:0000313" key="15">
    <source>
        <dbReference type="EMBL" id="QJT03162.1"/>
    </source>
</evidence>
<feature type="transmembrane region" description="Helical" evidence="13">
    <location>
        <begin position="380"/>
        <end position="399"/>
    </location>
</feature>
<dbReference type="GO" id="GO:0022857">
    <property type="term" value="F:transmembrane transporter activity"/>
    <property type="evidence" value="ECO:0007669"/>
    <property type="project" value="InterPro"/>
</dbReference>
<dbReference type="PROSITE" id="PS01331">
    <property type="entry name" value="THYMIDYLATE_KINASE"/>
    <property type="match status" value="1"/>
</dbReference>
<comment type="similarity">
    <text evidence="1 11">Belongs to the thymidylate kinase family.</text>
</comment>
<dbReference type="EMBL" id="CP049838">
    <property type="protein sequence ID" value="QJT03162.1"/>
    <property type="molecule type" value="Genomic_DNA"/>
</dbReference>
<evidence type="ECO:0000256" key="4">
    <source>
        <dbReference type="ARBA" id="ARBA00022679"/>
    </source>
</evidence>
<feature type="domain" description="Thymidylate kinase-like" evidence="14">
    <location>
        <begin position="514"/>
        <end position="698"/>
    </location>
</feature>
<gene>
    <name evidence="11" type="primary">tmk</name>
    <name evidence="15" type="ORF">G9272_25145</name>
</gene>
<keyword evidence="4 11" id="KW-0808">Transferase</keyword>
<evidence type="ECO:0000313" key="16">
    <source>
        <dbReference type="Proteomes" id="UP000502665"/>
    </source>
</evidence>
<feature type="transmembrane region" description="Helical" evidence="13">
    <location>
        <begin position="356"/>
        <end position="374"/>
    </location>
</feature>
<feature type="transmembrane region" description="Helical" evidence="13">
    <location>
        <begin position="452"/>
        <end position="477"/>
    </location>
</feature>
<evidence type="ECO:0000256" key="8">
    <source>
        <dbReference type="ARBA" id="ARBA00022840"/>
    </source>
</evidence>
<dbReference type="PANTHER" id="PTHR10344">
    <property type="entry name" value="THYMIDYLATE KINASE"/>
    <property type="match status" value="1"/>
</dbReference>
<feature type="transmembrane region" description="Helical" evidence="13">
    <location>
        <begin position="202"/>
        <end position="224"/>
    </location>
</feature>
<reference evidence="15" key="1">
    <citation type="submission" date="2020-03" db="EMBL/GenBank/DDBJ databases">
        <title>Molecular networking-based the target discovery of potent antiproliferative macrolactams: 5/6/7/16 polycyclic ansamycins and glycosylated trienomycin from Streptomyces cacaoi subsp. asoensis.</title>
        <authorList>
            <person name="Liu L.-L."/>
        </authorList>
    </citation>
    <scope>NUCLEOTIDE SEQUENCE [LARGE SCALE GENOMIC DNA]</scope>
    <source>
        <strain evidence="15">H2S5</strain>
    </source>
</reference>
<dbReference type="GO" id="GO:0005829">
    <property type="term" value="C:cytosol"/>
    <property type="evidence" value="ECO:0007669"/>
    <property type="project" value="TreeGrafter"/>
</dbReference>
<feature type="compositionally biased region" description="Basic and acidic residues" evidence="12">
    <location>
        <begin position="854"/>
        <end position="863"/>
    </location>
</feature>
<feature type="compositionally biased region" description="Basic and acidic residues" evidence="12">
    <location>
        <begin position="1024"/>
        <end position="1066"/>
    </location>
</feature>
<dbReference type="GO" id="GO:0005524">
    <property type="term" value="F:ATP binding"/>
    <property type="evidence" value="ECO:0007669"/>
    <property type="project" value="UniProtKB-UniRule"/>
</dbReference>
<evidence type="ECO:0000256" key="12">
    <source>
        <dbReference type="SAM" id="MobiDB-lite"/>
    </source>
</evidence>
<dbReference type="Proteomes" id="UP000502665">
    <property type="component" value="Chromosome"/>
</dbReference>
<protein>
    <recommendedName>
        <fullName evidence="3 11">Thymidylate kinase</fullName>
        <ecNumber evidence="2 11">2.7.4.9</ecNumber>
    </recommendedName>
    <alternativeName>
        <fullName evidence="11">dTMP kinase</fullName>
    </alternativeName>
</protein>
<feature type="transmembrane region" description="Helical" evidence="13">
    <location>
        <begin position="44"/>
        <end position="66"/>
    </location>
</feature>
<dbReference type="Gene3D" id="3.40.50.300">
    <property type="entry name" value="P-loop containing nucleotide triphosphate hydrolases"/>
    <property type="match status" value="1"/>
</dbReference>
<dbReference type="Pfam" id="PF07690">
    <property type="entry name" value="MFS_1"/>
    <property type="match status" value="1"/>
</dbReference>
<feature type="transmembrane region" description="Helical" evidence="13">
    <location>
        <begin position="236"/>
        <end position="259"/>
    </location>
</feature>
<dbReference type="InterPro" id="IPR018094">
    <property type="entry name" value="Thymidylate_kinase"/>
</dbReference>
<dbReference type="GO" id="GO:0006227">
    <property type="term" value="P:dUDP biosynthetic process"/>
    <property type="evidence" value="ECO:0007669"/>
    <property type="project" value="TreeGrafter"/>
</dbReference>
<dbReference type="GO" id="GO:0006235">
    <property type="term" value="P:dTTP biosynthetic process"/>
    <property type="evidence" value="ECO:0007669"/>
    <property type="project" value="UniProtKB-UniRule"/>
</dbReference>
<proteinExistence type="inferred from homology"/>
<feature type="region of interest" description="Disordered" evidence="12">
    <location>
        <begin position="759"/>
        <end position="842"/>
    </location>
</feature>
<keyword evidence="7 11" id="KW-0418">Kinase</keyword>
<evidence type="ECO:0000256" key="2">
    <source>
        <dbReference type="ARBA" id="ARBA00012980"/>
    </source>
</evidence>
<dbReference type="NCBIfam" id="TIGR00041">
    <property type="entry name" value="DTMP_kinase"/>
    <property type="match status" value="1"/>
</dbReference>
<keyword evidence="13" id="KW-0812">Transmembrane</keyword>
<comment type="catalytic activity">
    <reaction evidence="9 11">
        <text>dTMP + ATP = dTDP + ADP</text>
        <dbReference type="Rhea" id="RHEA:13517"/>
        <dbReference type="ChEBI" id="CHEBI:30616"/>
        <dbReference type="ChEBI" id="CHEBI:58369"/>
        <dbReference type="ChEBI" id="CHEBI:63528"/>
        <dbReference type="ChEBI" id="CHEBI:456216"/>
        <dbReference type="EC" id="2.7.4.9"/>
    </reaction>
</comment>
<dbReference type="FunFam" id="3.40.50.300:FF:000225">
    <property type="entry name" value="Thymidylate kinase"/>
    <property type="match status" value="1"/>
</dbReference>
<dbReference type="PANTHER" id="PTHR10344:SF4">
    <property type="entry name" value="UMP-CMP KINASE 2, MITOCHONDRIAL"/>
    <property type="match status" value="1"/>
</dbReference>
<keyword evidence="6 11" id="KW-0547">Nucleotide-binding</keyword>
<feature type="transmembrane region" description="Helical" evidence="13">
    <location>
        <begin position="326"/>
        <end position="344"/>
    </location>
</feature>
<keyword evidence="16" id="KW-1185">Reference proteome</keyword>
<feature type="compositionally biased region" description="Low complexity" evidence="12">
    <location>
        <begin position="864"/>
        <end position="910"/>
    </location>
</feature>
<accession>A0A6M4WT89</accession>
<name>A0A6M4WT89_9ACTN</name>
<evidence type="ECO:0000256" key="7">
    <source>
        <dbReference type="ARBA" id="ARBA00022777"/>
    </source>
</evidence>
<evidence type="ECO:0000256" key="13">
    <source>
        <dbReference type="SAM" id="Phobius"/>
    </source>
</evidence>
<feature type="transmembrane region" description="Helical" evidence="13">
    <location>
        <begin position="420"/>
        <end position="440"/>
    </location>
</feature>
<dbReference type="GO" id="GO:0006233">
    <property type="term" value="P:dTDP biosynthetic process"/>
    <property type="evidence" value="ECO:0007669"/>
    <property type="project" value="InterPro"/>
</dbReference>
<keyword evidence="8 11" id="KW-0067">ATP-binding</keyword>
<evidence type="ECO:0000256" key="11">
    <source>
        <dbReference type="HAMAP-Rule" id="MF_00165"/>
    </source>
</evidence>
<evidence type="ECO:0000256" key="9">
    <source>
        <dbReference type="ARBA" id="ARBA00048743"/>
    </source>
</evidence>
<dbReference type="RefSeq" id="WP_171398633.1">
    <property type="nucleotide sequence ID" value="NZ_CP049838.1"/>
</dbReference>
<dbReference type="InterPro" id="IPR018095">
    <property type="entry name" value="Thymidylate_kin_CS"/>
</dbReference>
<organism evidence="15 16">
    <name type="scientific">Streptomyces asoensis</name>
    <dbReference type="NCBI Taxonomy" id="249586"/>
    <lineage>
        <taxon>Bacteria</taxon>
        <taxon>Bacillati</taxon>
        <taxon>Actinomycetota</taxon>
        <taxon>Actinomycetes</taxon>
        <taxon>Kitasatosporales</taxon>
        <taxon>Streptomycetaceae</taxon>
        <taxon>Streptomyces</taxon>
    </lineage>
</organism>
<evidence type="ECO:0000256" key="3">
    <source>
        <dbReference type="ARBA" id="ARBA00017144"/>
    </source>
</evidence>
<dbReference type="InterPro" id="IPR027417">
    <property type="entry name" value="P-loop_NTPase"/>
</dbReference>
<feature type="region of interest" description="Disordered" evidence="12">
    <location>
        <begin position="854"/>
        <end position="1102"/>
    </location>
</feature>